<comment type="caution">
    <text evidence="1">The sequence shown here is derived from an EMBL/GenBank/DDBJ whole genome shotgun (WGS) entry which is preliminary data.</text>
</comment>
<dbReference type="EMBL" id="CM037619">
    <property type="protein sequence ID" value="KAH8006306.1"/>
    <property type="molecule type" value="Genomic_DNA"/>
</dbReference>
<keyword evidence="2" id="KW-1185">Reference proteome</keyword>
<proteinExistence type="predicted"/>
<name>A0ACB8FMD4_9SAUR</name>
<organism evidence="1 2">
    <name type="scientific">Sphaerodactylus townsendi</name>
    <dbReference type="NCBI Taxonomy" id="933632"/>
    <lineage>
        <taxon>Eukaryota</taxon>
        <taxon>Metazoa</taxon>
        <taxon>Chordata</taxon>
        <taxon>Craniata</taxon>
        <taxon>Vertebrata</taxon>
        <taxon>Euteleostomi</taxon>
        <taxon>Lepidosauria</taxon>
        <taxon>Squamata</taxon>
        <taxon>Bifurcata</taxon>
        <taxon>Gekkota</taxon>
        <taxon>Sphaerodactylidae</taxon>
        <taxon>Sphaerodactylus</taxon>
    </lineage>
</organism>
<accession>A0ACB8FMD4</accession>
<reference evidence="1" key="1">
    <citation type="submission" date="2021-08" db="EMBL/GenBank/DDBJ databases">
        <title>The first chromosome-level gecko genome reveals the dynamic sex chromosomes of Neotropical dwarf geckos (Sphaerodactylidae: Sphaerodactylus).</title>
        <authorList>
            <person name="Pinto B.J."/>
            <person name="Keating S.E."/>
            <person name="Gamble T."/>
        </authorList>
    </citation>
    <scope>NUCLEOTIDE SEQUENCE</scope>
    <source>
        <strain evidence="1">TG3544</strain>
    </source>
</reference>
<evidence type="ECO:0000313" key="1">
    <source>
        <dbReference type="EMBL" id="KAH8006306.1"/>
    </source>
</evidence>
<evidence type="ECO:0000313" key="2">
    <source>
        <dbReference type="Proteomes" id="UP000827872"/>
    </source>
</evidence>
<gene>
    <name evidence="1" type="ORF">K3G42_001882</name>
</gene>
<dbReference type="Proteomes" id="UP000827872">
    <property type="component" value="Linkage Group LG06"/>
</dbReference>
<sequence>MKWLVKLYLLGLLLSLLSALFGLVGFLGELVPLPDLEPSLCGRWTGAPMAAGALAGKPDADQKVACEEGRLSQLLRSPDYNLFPNSAVFESDFVQVTKKGKWPDLTNMPMIVSLGVTSSDPCLPLPNVLLMARHKVLDKGFVAGSSEPPELPATELTRLLPLRFVRLSVHHAAQRILRLQTVTRKVYYLQLHRSYSRGVFGLWSRLADILRRGLSTTPKDPAVGIRHSLVPSGSSPSGSSSGEPFSDSASPVQRAMDKRGRKALSGDFFSGKAAGTHRRGSCPLSPKRVSFQQLPAEYRTEVHEEVSAVYRSTHDPLHDAPPLPVCKQCERRLPKRSEQPQSAGRRVGVPQLQQHEPVSRLQPLRRLWHGTVEATGRK</sequence>
<protein>
    <submittedName>
        <fullName evidence="1">Uncharacterized protein</fullName>
    </submittedName>
</protein>